<feature type="compositionally biased region" description="Polar residues" evidence="1">
    <location>
        <begin position="112"/>
        <end position="130"/>
    </location>
</feature>
<sequence length="813" mass="90049">MNSNTPFSGQLPGAFQSPSDAAAGMFPVQPSFQFGQPPLFGQNTGGLLKNPGFTHLPDFTITSGVRSSLGFGPSHGFTQSYPVSQTTSFVTSAPTSSTVPSKQTFSFKPPTTLETSQSLPSFGKTTTEATGSGFMGPDFSFKTPENALFKPIFGTGSEQEKSANPGSEPPFTFSSPGNSGSGRLAPFVISQASSSSVSTSFSFSKPVSSNTSVPSFSVALPSKTIEDDKKRPTVFFASPSSSFTTFSNSSTASLPLGDTFQMSRTSKTEHEEVVASSEPLSILGKGKKRKEEQEPSPRRHEYDGVDEPELLSRNDHSSNKRPVRLNWPPTRGLFSRTLLDVLKSNKRDTKMEKVSAESGEMEQTGAAGGIQAGFAMARPAATPRKEENKVKFKECSANPNPLRRNRNSGSTESLGGLPSSELTVFQCKNIPDFLNDRTVLEKHFKKFIRVQRVRTNRNKKLAIIHCFDHASAVLARKKAKDLHKEIVTFWHKKKPSPNKKDYPSKAEKVDENIGRQSSDQLSHQHSPHGKTLIRSTGSGSLSNKSSAAKKSGLKKSLQFEAYTFDSIPEGHSTENTEMLPSSFSSLIGMVAETSEDKYRLLDQRDKIMRQARVKQMDLGKAKTFVGTCPDMCPEKERYMRETRNQLSFFEVIPGTDKVDHSAAVKEYSRSSADQEEPLPHELRPSEVLNMTMDYLVTQIMDKGEGSYREWYDFVWNRTRGIRKDITQQHLCCPLAVSLIEKCTRFHIHCSHHLCEEPMSSFDAKINNENMTKCLQSLKEMYQDLANKGVYCKSEAEFRGYNVLLNLNKGDILR</sequence>
<evidence type="ECO:0000313" key="5">
    <source>
        <dbReference type="Proteomes" id="UP000826234"/>
    </source>
</evidence>
<dbReference type="Pfam" id="PF03399">
    <property type="entry name" value="SAC3_GANP"/>
    <property type="match status" value="1"/>
</dbReference>
<accession>A0ABQ7SWN0</accession>
<proteinExistence type="predicted"/>
<feature type="compositionally biased region" description="Low complexity" evidence="1">
    <location>
        <begin position="537"/>
        <end position="549"/>
    </location>
</feature>
<feature type="compositionally biased region" description="Polar residues" evidence="1">
    <location>
        <begin position="514"/>
        <end position="524"/>
    </location>
</feature>
<dbReference type="InterPro" id="IPR035979">
    <property type="entry name" value="RBD_domain_sf"/>
</dbReference>
<organism evidence="4 5">
    <name type="scientific">Phrynosoma platyrhinos</name>
    <name type="common">Desert horned lizard</name>
    <dbReference type="NCBI Taxonomy" id="52577"/>
    <lineage>
        <taxon>Eukaryota</taxon>
        <taxon>Metazoa</taxon>
        <taxon>Chordata</taxon>
        <taxon>Craniata</taxon>
        <taxon>Vertebrata</taxon>
        <taxon>Euteleostomi</taxon>
        <taxon>Lepidosauria</taxon>
        <taxon>Squamata</taxon>
        <taxon>Bifurcata</taxon>
        <taxon>Unidentata</taxon>
        <taxon>Episquamata</taxon>
        <taxon>Toxicofera</taxon>
        <taxon>Iguania</taxon>
        <taxon>Phrynosomatidae</taxon>
        <taxon>Phrynosomatinae</taxon>
        <taxon>Phrynosoma</taxon>
    </lineage>
</organism>
<name>A0ABQ7SWN0_PHRPL</name>
<evidence type="ECO:0008006" key="6">
    <source>
        <dbReference type="Google" id="ProtNLM"/>
    </source>
</evidence>
<feature type="region of interest" description="Disordered" evidence="1">
    <location>
        <begin position="1"/>
        <end position="22"/>
    </location>
</feature>
<reference evidence="4 5" key="1">
    <citation type="journal article" date="2022" name="Gigascience">
        <title>A chromosome-level genome assembly and annotation of the desert horned lizard, Phrynosoma platyrhinos, provides insight into chromosomal rearrangements among reptiles.</title>
        <authorList>
            <person name="Koochekian N."/>
            <person name="Ascanio A."/>
            <person name="Farleigh K."/>
            <person name="Card D.C."/>
            <person name="Schield D.R."/>
            <person name="Castoe T.A."/>
            <person name="Jezkova T."/>
        </authorList>
    </citation>
    <scope>NUCLEOTIDE SEQUENCE [LARGE SCALE GENOMIC DNA]</scope>
    <source>
        <strain evidence="4">NK-2021</strain>
    </source>
</reference>
<dbReference type="Pfam" id="PF16768">
    <property type="entry name" value="NupH_GANP"/>
    <property type="match status" value="1"/>
</dbReference>
<dbReference type="PANTHER" id="PTHR12436:SF3">
    <property type="entry name" value="GERMINAL-CENTER ASSOCIATED NUCLEAR PROTEIN"/>
    <property type="match status" value="1"/>
</dbReference>
<dbReference type="InterPro" id="IPR045107">
    <property type="entry name" value="SAC3/GANP/THP3"/>
</dbReference>
<dbReference type="EMBL" id="JAIPUX010003289">
    <property type="protein sequence ID" value="KAH0621751.1"/>
    <property type="molecule type" value="Genomic_DNA"/>
</dbReference>
<protein>
    <recommendedName>
        <fullName evidence="6">Germinal-center associated nuclear protein</fullName>
    </recommendedName>
</protein>
<feature type="compositionally biased region" description="Basic and acidic residues" evidence="1">
    <location>
        <begin position="383"/>
        <end position="394"/>
    </location>
</feature>
<dbReference type="InterPro" id="IPR005062">
    <property type="entry name" value="SAC3/GANP/THP3_conserved"/>
</dbReference>
<feature type="domain" description="SAC3/GANP/THP3 conserved" evidence="2">
    <location>
        <begin position="631"/>
        <end position="813"/>
    </location>
</feature>
<evidence type="ECO:0000259" key="3">
    <source>
        <dbReference type="Pfam" id="PF16768"/>
    </source>
</evidence>
<keyword evidence="5" id="KW-1185">Reference proteome</keyword>
<dbReference type="Proteomes" id="UP000826234">
    <property type="component" value="Unassembled WGS sequence"/>
</dbReference>
<evidence type="ECO:0000256" key="1">
    <source>
        <dbReference type="SAM" id="MobiDB-lite"/>
    </source>
</evidence>
<feature type="region of interest" description="Disordered" evidence="1">
    <location>
        <begin position="493"/>
        <end position="549"/>
    </location>
</feature>
<feature type="compositionally biased region" description="Basic and acidic residues" evidence="1">
    <location>
        <begin position="289"/>
        <end position="303"/>
    </location>
</feature>
<comment type="caution">
    <text evidence="4">The sequence shown here is derived from an EMBL/GenBank/DDBJ whole genome shotgun (WGS) entry which is preliminary data.</text>
</comment>
<dbReference type="CDD" id="cd12443">
    <property type="entry name" value="RRM_MCM3A_like"/>
    <property type="match status" value="1"/>
</dbReference>
<dbReference type="Gene3D" id="1.25.40.990">
    <property type="match status" value="1"/>
</dbReference>
<feature type="region of interest" description="Disordered" evidence="1">
    <location>
        <begin position="263"/>
        <end position="324"/>
    </location>
</feature>
<dbReference type="InterPro" id="IPR031908">
    <property type="entry name" value="NupH_GANP"/>
</dbReference>
<feature type="domain" description="Germinal-centre associated nuclear protein nucleoporin homology" evidence="3">
    <location>
        <begin position="2"/>
        <end position="286"/>
    </location>
</feature>
<feature type="region of interest" description="Disordered" evidence="1">
    <location>
        <begin position="100"/>
        <end position="137"/>
    </location>
</feature>
<dbReference type="SUPFAM" id="SSF54928">
    <property type="entry name" value="RNA-binding domain, RBD"/>
    <property type="match status" value="1"/>
</dbReference>
<evidence type="ECO:0000259" key="2">
    <source>
        <dbReference type="Pfam" id="PF03399"/>
    </source>
</evidence>
<dbReference type="InterPro" id="IPR034265">
    <property type="entry name" value="MCM3AP_RRM"/>
</dbReference>
<dbReference type="PANTHER" id="PTHR12436">
    <property type="entry name" value="80 KDA MCM3-ASSOCIATED PROTEIN"/>
    <property type="match status" value="1"/>
</dbReference>
<feature type="region of interest" description="Disordered" evidence="1">
    <location>
        <begin position="156"/>
        <end position="177"/>
    </location>
</feature>
<evidence type="ECO:0000313" key="4">
    <source>
        <dbReference type="EMBL" id="KAH0621751.1"/>
    </source>
</evidence>
<feature type="region of interest" description="Disordered" evidence="1">
    <location>
        <begin position="380"/>
        <end position="416"/>
    </location>
</feature>
<gene>
    <name evidence="4" type="ORF">JD844_023370</name>
</gene>
<feature type="compositionally biased region" description="Basic and acidic residues" evidence="1">
    <location>
        <begin position="498"/>
        <end position="513"/>
    </location>
</feature>